<proteinExistence type="predicted"/>
<dbReference type="EMBL" id="CP017634">
    <property type="protein sequence ID" value="ATW27333.1"/>
    <property type="molecule type" value="Genomic_DNA"/>
</dbReference>
<dbReference type="AlphaFoldDB" id="A0A3G1KXT3"/>
<dbReference type="RefSeq" id="WP_148136685.1">
    <property type="nucleotide sequence ID" value="NZ_CP017634.1"/>
</dbReference>
<reference evidence="1 2" key="1">
    <citation type="submission" date="2016-10" db="EMBL/GenBank/DDBJ databases">
        <title>Complete Genome Sequence of Peptococcaceae strain DCMF.</title>
        <authorList>
            <person name="Edwards R.J."/>
            <person name="Holland S.I."/>
            <person name="Deshpande N.P."/>
            <person name="Wong Y.K."/>
            <person name="Ertan H."/>
            <person name="Manefield M."/>
            <person name="Russell T.L."/>
            <person name="Lee M.J."/>
        </authorList>
    </citation>
    <scope>NUCLEOTIDE SEQUENCE [LARGE SCALE GENOMIC DNA]</scope>
    <source>
        <strain evidence="1 2">DCMF</strain>
    </source>
</reference>
<gene>
    <name evidence="1" type="ORF">DCMF_23580</name>
</gene>
<accession>A0A3G1KXT3</accession>
<organism evidence="1 2">
    <name type="scientific">Formimonas warabiya</name>
    <dbReference type="NCBI Taxonomy" id="1761012"/>
    <lineage>
        <taxon>Bacteria</taxon>
        <taxon>Bacillati</taxon>
        <taxon>Bacillota</taxon>
        <taxon>Clostridia</taxon>
        <taxon>Eubacteriales</taxon>
        <taxon>Peptococcaceae</taxon>
        <taxon>Candidatus Formimonas</taxon>
    </lineage>
</organism>
<dbReference type="Proteomes" id="UP000323521">
    <property type="component" value="Chromosome"/>
</dbReference>
<evidence type="ECO:0000313" key="1">
    <source>
        <dbReference type="EMBL" id="ATW27333.1"/>
    </source>
</evidence>
<keyword evidence="2" id="KW-1185">Reference proteome</keyword>
<sequence>MLKRSMEKKEAAAIGIIGIPDEETITMLEKELGKPIKKIEKNGKIILLVGKGLFKKKIVIPIEE</sequence>
<dbReference type="KEGG" id="fwa:DCMF_23580"/>
<name>A0A3G1KXT3_FORW1</name>
<protein>
    <submittedName>
        <fullName evidence="1">Uncharacterized protein</fullName>
    </submittedName>
</protein>
<evidence type="ECO:0000313" key="2">
    <source>
        <dbReference type="Proteomes" id="UP000323521"/>
    </source>
</evidence>